<accession>A0A9W6J1D5</accession>
<gene>
    <name evidence="1" type="ORF">GCM10008179_16390</name>
</gene>
<dbReference type="Proteomes" id="UP001143372">
    <property type="component" value="Unassembled WGS sequence"/>
</dbReference>
<reference evidence="1" key="1">
    <citation type="journal article" date="2014" name="Int. J. Syst. Evol. Microbiol.">
        <title>Complete genome sequence of Corynebacterium casei LMG S-19264T (=DSM 44701T), isolated from a smear-ripened cheese.</title>
        <authorList>
            <consortium name="US DOE Joint Genome Institute (JGI-PGF)"/>
            <person name="Walter F."/>
            <person name="Albersmeier A."/>
            <person name="Kalinowski J."/>
            <person name="Ruckert C."/>
        </authorList>
    </citation>
    <scope>NUCLEOTIDE SEQUENCE</scope>
    <source>
        <strain evidence="1">VKM B-2347</strain>
    </source>
</reference>
<reference evidence="1" key="2">
    <citation type="submission" date="2023-01" db="EMBL/GenBank/DDBJ databases">
        <authorList>
            <person name="Sun Q."/>
            <person name="Evtushenko L."/>
        </authorList>
    </citation>
    <scope>NUCLEOTIDE SEQUENCE</scope>
    <source>
        <strain evidence="1">VKM B-2347</strain>
    </source>
</reference>
<sequence length="168" mass="18173">MSLSIYDASAPVFIRAFGVLSALLSKAEAYATAHGLAPEELVGARLAPDMLTLAGQVQRASDTSKGAASRLTGADMPSFPDDEASFADLQQRIEKTVAYLRSLDPARFDGAESRPVSLKIGPNPVEFDGKSYLLTFALPNFFFHVTTAYAILRHKGLEIGKRDYLGQF</sequence>
<dbReference type="RefSeq" id="WP_271168235.1">
    <property type="nucleotide sequence ID" value="NZ_BSFI01000007.1"/>
</dbReference>
<keyword evidence="2" id="KW-1185">Reference proteome</keyword>
<organism evidence="1 2">
    <name type="scientific">Hansschlegelia plantiphila</name>
    <dbReference type="NCBI Taxonomy" id="374655"/>
    <lineage>
        <taxon>Bacteria</taxon>
        <taxon>Pseudomonadati</taxon>
        <taxon>Pseudomonadota</taxon>
        <taxon>Alphaproteobacteria</taxon>
        <taxon>Hyphomicrobiales</taxon>
        <taxon>Methylopilaceae</taxon>
        <taxon>Hansschlegelia</taxon>
    </lineage>
</organism>
<dbReference type="Pfam" id="PF09351">
    <property type="entry name" value="DUF1993"/>
    <property type="match status" value="1"/>
</dbReference>
<dbReference type="InterPro" id="IPR018531">
    <property type="entry name" value="DUF1993"/>
</dbReference>
<dbReference type="Gene3D" id="1.20.120.450">
    <property type="entry name" value="dinb family like domain"/>
    <property type="match status" value="1"/>
</dbReference>
<dbReference type="EMBL" id="BSFI01000007">
    <property type="protein sequence ID" value="GLK68001.1"/>
    <property type="molecule type" value="Genomic_DNA"/>
</dbReference>
<comment type="caution">
    <text evidence="1">The sequence shown here is derived from an EMBL/GenBank/DDBJ whole genome shotgun (WGS) entry which is preliminary data.</text>
</comment>
<dbReference type="SUPFAM" id="SSF109854">
    <property type="entry name" value="DinB/YfiT-like putative metalloenzymes"/>
    <property type="match status" value="1"/>
</dbReference>
<protein>
    <recommendedName>
        <fullName evidence="3">DUF1993 domain-containing protein</fullName>
    </recommendedName>
</protein>
<dbReference type="AlphaFoldDB" id="A0A9W6J1D5"/>
<proteinExistence type="predicted"/>
<evidence type="ECO:0000313" key="1">
    <source>
        <dbReference type="EMBL" id="GLK68001.1"/>
    </source>
</evidence>
<dbReference type="InterPro" id="IPR034660">
    <property type="entry name" value="DinB/YfiT-like"/>
</dbReference>
<dbReference type="PANTHER" id="PTHR36922:SF1">
    <property type="entry name" value="DUF1993 DOMAIN-CONTAINING PROTEIN"/>
    <property type="match status" value="1"/>
</dbReference>
<dbReference type="PANTHER" id="PTHR36922">
    <property type="entry name" value="BLL2446 PROTEIN"/>
    <property type="match status" value="1"/>
</dbReference>
<evidence type="ECO:0008006" key="3">
    <source>
        <dbReference type="Google" id="ProtNLM"/>
    </source>
</evidence>
<evidence type="ECO:0000313" key="2">
    <source>
        <dbReference type="Proteomes" id="UP001143372"/>
    </source>
</evidence>
<name>A0A9W6J1D5_9HYPH</name>